<feature type="transmembrane region" description="Helical" evidence="1">
    <location>
        <begin position="27"/>
        <end position="47"/>
    </location>
</feature>
<dbReference type="AlphaFoldDB" id="A0A430S2L3"/>
<dbReference type="RefSeq" id="WP_020700614.1">
    <property type="nucleotide sequence ID" value="NZ_PELL01000022.1"/>
</dbReference>
<accession>A0A430S2L3</accession>
<dbReference type="EMBL" id="PEMH01000364">
    <property type="protein sequence ID" value="RTH98089.1"/>
    <property type="molecule type" value="Genomic_DNA"/>
</dbReference>
<evidence type="ECO:0000313" key="3">
    <source>
        <dbReference type="EMBL" id="RTH98089.1"/>
    </source>
</evidence>
<dbReference type="Proteomes" id="UP000287306">
    <property type="component" value="Unassembled WGS sequence"/>
</dbReference>
<evidence type="ECO:0000313" key="4">
    <source>
        <dbReference type="Proteomes" id="UP000287306"/>
    </source>
</evidence>
<name>A0A430S2L3_THESC</name>
<evidence type="ECO:0000313" key="5">
    <source>
        <dbReference type="Proteomes" id="UP000288347"/>
    </source>
</evidence>
<dbReference type="GeneID" id="93865788"/>
<dbReference type="EMBL" id="PELY01000044">
    <property type="protein sequence ID" value="RTH27983.1"/>
    <property type="molecule type" value="Genomic_DNA"/>
</dbReference>
<evidence type="ECO:0008006" key="6">
    <source>
        <dbReference type="Google" id="ProtNLM"/>
    </source>
</evidence>
<dbReference type="Proteomes" id="UP000288347">
    <property type="component" value="Unassembled WGS sequence"/>
</dbReference>
<feature type="transmembrane region" description="Helical" evidence="1">
    <location>
        <begin position="95"/>
        <end position="115"/>
    </location>
</feature>
<protein>
    <recommendedName>
        <fullName evidence="6">DUF5658 domain-containing protein</fullName>
    </recommendedName>
</protein>
<reference evidence="4 5" key="1">
    <citation type="journal article" date="2019" name="Extremophiles">
        <title>Biogeography of thermophiles and predominance of Thermus scotoductus in domestic water heaters.</title>
        <authorList>
            <person name="Wilpiszeski R.L."/>
            <person name="Zhang Z."/>
            <person name="House C.H."/>
        </authorList>
    </citation>
    <scope>NUCLEOTIDE SEQUENCE [LARGE SCALE GENOMIC DNA]</scope>
    <source>
        <strain evidence="3 5">16_S16</strain>
        <strain evidence="2 4">25_S25</strain>
    </source>
</reference>
<organism evidence="2 4">
    <name type="scientific">Thermus scotoductus</name>
    <dbReference type="NCBI Taxonomy" id="37636"/>
    <lineage>
        <taxon>Bacteria</taxon>
        <taxon>Thermotogati</taxon>
        <taxon>Deinococcota</taxon>
        <taxon>Deinococci</taxon>
        <taxon>Thermales</taxon>
        <taxon>Thermaceae</taxon>
        <taxon>Thermus</taxon>
    </lineage>
</organism>
<comment type="caution">
    <text evidence="2">The sequence shown here is derived from an EMBL/GenBank/DDBJ whole genome shotgun (WGS) entry which is preliminary data.</text>
</comment>
<sequence>MPWLLIGLLTVYTLALGLENPSLFKNEWPWVLVYYGMALLGDLATTLKGLEKGYREGNLLYARALTLGPWGMPLVDLGLISLKTVFLNRLTDDPLLSYALALTIGGHGHLVGTIWNTGQLLRR</sequence>
<keyword evidence="1" id="KW-1133">Transmembrane helix</keyword>
<evidence type="ECO:0000256" key="1">
    <source>
        <dbReference type="SAM" id="Phobius"/>
    </source>
</evidence>
<gene>
    <name evidence="3" type="ORF">CSW29_10715</name>
    <name evidence="2" type="ORF">CSW38_02100</name>
</gene>
<proteinExistence type="predicted"/>
<evidence type="ECO:0000313" key="2">
    <source>
        <dbReference type="EMBL" id="RTH27983.1"/>
    </source>
</evidence>
<keyword evidence="1" id="KW-0472">Membrane</keyword>
<keyword evidence="1" id="KW-0812">Transmembrane</keyword>
<feature type="transmembrane region" description="Helical" evidence="1">
    <location>
        <begin position="59"/>
        <end position="75"/>
    </location>
</feature>